<dbReference type="FunFam" id="1.10.10.10:FF:000001">
    <property type="entry name" value="LysR family transcriptional regulator"/>
    <property type="match status" value="1"/>
</dbReference>
<dbReference type="GO" id="GO:0000976">
    <property type="term" value="F:transcription cis-regulatory region binding"/>
    <property type="evidence" value="ECO:0007669"/>
    <property type="project" value="TreeGrafter"/>
</dbReference>
<evidence type="ECO:0000256" key="1">
    <source>
        <dbReference type="ARBA" id="ARBA00009437"/>
    </source>
</evidence>
<dbReference type="PRINTS" id="PR00039">
    <property type="entry name" value="HTHLYSR"/>
</dbReference>
<sequence length="293" mass="32146">MDIDTLRAFVIISECGSFSLAAEKLFITQPAVSKRINALESLLDTRLFDRIGKQVQLTEGGQILLPKAQRILADIQDAATAVKDLSGEVRGDLHVATSHHIGLHKLPPVLRDFAERYPKVNLRFEFLDSEVACERVLQGKCELALVTLPPQIDAPLAATAIWHDPLVFITSRQSAIAADCTLAELSQTPAILPDLNTYTGQLIHRFFNEQGLNLNISMATNFLETIKMLCSVGLGWSVLPASMLDEQLKVLNVQSSTLKRDLGLVRHTGRTLSNAGQAFIARLNDTTPKASKL</sequence>
<evidence type="ECO:0000256" key="3">
    <source>
        <dbReference type="ARBA" id="ARBA00023125"/>
    </source>
</evidence>
<accession>A0AAN1WFS7</accession>
<evidence type="ECO:0000313" key="7">
    <source>
        <dbReference type="Proteomes" id="UP001320119"/>
    </source>
</evidence>
<evidence type="ECO:0000313" key="6">
    <source>
        <dbReference type="EMBL" id="BCD96725.1"/>
    </source>
</evidence>
<evidence type="ECO:0000256" key="2">
    <source>
        <dbReference type="ARBA" id="ARBA00023015"/>
    </source>
</evidence>
<evidence type="ECO:0000259" key="5">
    <source>
        <dbReference type="PROSITE" id="PS50931"/>
    </source>
</evidence>
<name>A0AAN1WFS7_9GAMM</name>
<dbReference type="AlphaFoldDB" id="A0AAN1WFS7"/>
<dbReference type="SUPFAM" id="SSF46785">
    <property type="entry name" value="Winged helix' DNA-binding domain"/>
    <property type="match status" value="1"/>
</dbReference>
<organism evidence="6 7">
    <name type="scientific">Marinagarivorans cellulosilyticus</name>
    <dbReference type="NCBI Taxonomy" id="2721545"/>
    <lineage>
        <taxon>Bacteria</taxon>
        <taxon>Pseudomonadati</taxon>
        <taxon>Pseudomonadota</taxon>
        <taxon>Gammaproteobacteria</taxon>
        <taxon>Cellvibrionales</taxon>
        <taxon>Cellvibrionaceae</taxon>
        <taxon>Marinagarivorans</taxon>
    </lineage>
</organism>
<dbReference type="KEGG" id="marq:MARGE09_P0925"/>
<keyword evidence="4" id="KW-0804">Transcription</keyword>
<gene>
    <name evidence="6" type="ORF">MARGE09_P0925</name>
</gene>
<proteinExistence type="inferred from homology"/>
<dbReference type="Gene3D" id="1.10.10.10">
    <property type="entry name" value="Winged helix-like DNA-binding domain superfamily/Winged helix DNA-binding domain"/>
    <property type="match status" value="1"/>
</dbReference>
<keyword evidence="2" id="KW-0805">Transcription regulation</keyword>
<feature type="domain" description="HTH lysR-type" evidence="5">
    <location>
        <begin position="1"/>
        <end position="58"/>
    </location>
</feature>
<dbReference type="PROSITE" id="PS50931">
    <property type="entry name" value="HTH_LYSR"/>
    <property type="match status" value="1"/>
</dbReference>
<dbReference type="PANTHER" id="PTHR30126">
    <property type="entry name" value="HTH-TYPE TRANSCRIPTIONAL REGULATOR"/>
    <property type="match status" value="1"/>
</dbReference>
<reference evidence="6 7" key="1">
    <citation type="journal article" date="2022" name="IScience">
        <title>An ultrasensitive nanofiber-based assay for enzymatic hydrolysis and deep-sea microbial degradation of cellulose.</title>
        <authorList>
            <person name="Tsudome M."/>
            <person name="Tachioka M."/>
            <person name="Miyazaki M."/>
            <person name="Uchimura K."/>
            <person name="Tsuda M."/>
            <person name="Takaki Y."/>
            <person name="Deguchi S."/>
        </authorList>
    </citation>
    <scope>NUCLEOTIDE SEQUENCE [LARGE SCALE GENOMIC DNA]</scope>
    <source>
        <strain evidence="6 7">GE09</strain>
    </source>
</reference>
<evidence type="ECO:0000256" key="4">
    <source>
        <dbReference type="ARBA" id="ARBA00023163"/>
    </source>
</evidence>
<dbReference type="GO" id="GO:0003700">
    <property type="term" value="F:DNA-binding transcription factor activity"/>
    <property type="evidence" value="ECO:0007669"/>
    <property type="project" value="InterPro"/>
</dbReference>
<comment type="similarity">
    <text evidence="1">Belongs to the LysR transcriptional regulatory family.</text>
</comment>
<dbReference type="Pfam" id="PF00126">
    <property type="entry name" value="HTH_1"/>
    <property type="match status" value="1"/>
</dbReference>
<keyword evidence="7" id="KW-1185">Reference proteome</keyword>
<dbReference type="InterPro" id="IPR005119">
    <property type="entry name" value="LysR_subst-bd"/>
</dbReference>
<dbReference type="InterPro" id="IPR000847">
    <property type="entry name" value="LysR_HTH_N"/>
</dbReference>
<keyword evidence="3" id="KW-0238">DNA-binding</keyword>
<dbReference type="SUPFAM" id="SSF53850">
    <property type="entry name" value="Periplasmic binding protein-like II"/>
    <property type="match status" value="1"/>
</dbReference>
<dbReference type="InterPro" id="IPR036388">
    <property type="entry name" value="WH-like_DNA-bd_sf"/>
</dbReference>
<dbReference type="Pfam" id="PF03466">
    <property type="entry name" value="LysR_substrate"/>
    <property type="match status" value="1"/>
</dbReference>
<dbReference type="Proteomes" id="UP001320119">
    <property type="component" value="Chromosome"/>
</dbReference>
<dbReference type="PANTHER" id="PTHR30126:SF81">
    <property type="entry name" value="HTH-TYPE TRANSCRIPTIONAL REGULATOR ILVY"/>
    <property type="match status" value="1"/>
</dbReference>
<dbReference type="EMBL" id="AP023086">
    <property type="protein sequence ID" value="BCD96725.1"/>
    <property type="molecule type" value="Genomic_DNA"/>
</dbReference>
<dbReference type="CDD" id="cd05466">
    <property type="entry name" value="PBP2_LTTR_substrate"/>
    <property type="match status" value="1"/>
</dbReference>
<protein>
    <recommendedName>
        <fullName evidence="5">HTH lysR-type domain-containing protein</fullName>
    </recommendedName>
</protein>
<dbReference type="Gene3D" id="3.40.190.290">
    <property type="match status" value="1"/>
</dbReference>
<dbReference type="InterPro" id="IPR036390">
    <property type="entry name" value="WH_DNA-bd_sf"/>
</dbReference>